<dbReference type="OrthoDB" id="4775619at2"/>
<dbReference type="PATRIC" id="fig|1179773.3.peg.5471"/>
<evidence type="ECO:0000313" key="2">
    <source>
        <dbReference type="Proteomes" id="UP000006281"/>
    </source>
</evidence>
<evidence type="ECO:0000313" key="1">
    <source>
        <dbReference type="EMBL" id="CCH32688.1"/>
    </source>
</evidence>
<dbReference type="eggNOG" id="COG3878">
    <property type="taxonomic scope" value="Bacteria"/>
</dbReference>
<dbReference type="RefSeq" id="WP_015102800.1">
    <property type="nucleotide sequence ID" value="NC_019673.1"/>
</dbReference>
<dbReference type="AlphaFoldDB" id="K0K7S9"/>
<dbReference type="Proteomes" id="UP000006281">
    <property type="component" value="Chromosome"/>
</dbReference>
<protein>
    <recommendedName>
        <fullName evidence="3">DUF1963 domain-containing protein</fullName>
    </recommendedName>
</protein>
<dbReference type="PANTHER" id="PTHR36436">
    <property type="entry name" value="SLL5081 PROTEIN"/>
    <property type="match status" value="1"/>
</dbReference>
<proteinExistence type="predicted"/>
<sequence>MDHHNQFRRAAIDRGIPDDEIDEFTDHLRFAIHLGSAGDGEQVVGQRGGLPRLPVGAEWPSDGSGSPLPFVASVDCAVLPRVGGLPLPEDGSLLFFLHHENDLLAPLGTDVPEFARVVYVPAGAETAVASPPPGHDSTTPFHEDIPFLTPERPLSASVQPELPEWIEDDEYDFEESDQVIEEQLLGELEHVDDLCELVDELWPESDRGLVVNLGGYCSEIGGQNDPWTQMAHIGITSRLDDSDFPGSERFQPGEVEKYRLTREWVTLAQFPTDSEVHYGCFLISRDDLADKRFDRTLSFTMFTE</sequence>
<dbReference type="InterPro" id="IPR035948">
    <property type="entry name" value="YwqG-like_sf"/>
</dbReference>
<name>K0K7S9_SACES</name>
<keyword evidence="2" id="KW-1185">Reference proteome</keyword>
<dbReference type="Pfam" id="PF09234">
    <property type="entry name" value="DUF1963"/>
    <property type="match status" value="1"/>
</dbReference>
<evidence type="ECO:0008006" key="3">
    <source>
        <dbReference type="Google" id="ProtNLM"/>
    </source>
</evidence>
<dbReference type="PANTHER" id="PTHR36436:SF6">
    <property type="entry name" value="SLL5081 PROTEIN"/>
    <property type="match status" value="1"/>
</dbReference>
<dbReference type="SUPFAM" id="SSF103032">
    <property type="entry name" value="Hypothetical protein YwqG"/>
    <property type="match status" value="1"/>
</dbReference>
<organism evidence="1 2">
    <name type="scientific">Saccharothrix espanaensis (strain ATCC 51144 / DSM 44229 / JCM 9112 / NBRC 15066 / NRRL 15764)</name>
    <dbReference type="NCBI Taxonomy" id="1179773"/>
    <lineage>
        <taxon>Bacteria</taxon>
        <taxon>Bacillati</taxon>
        <taxon>Actinomycetota</taxon>
        <taxon>Actinomycetes</taxon>
        <taxon>Pseudonocardiales</taxon>
        <taxon>Pseudonocardiaceae</taxon>
        <taxon>Saccharothrix</taxon>
    </lineage>
</organism>
<dbReference type="Gene3D" id="2.30.320.10">
    <property type="entry name" value="YwqG-like"/>
    <property type="match status" value="1"/>
</dbReference>
<reference evidence="1 2" key="1">
    <citation type="journal article" date="2012" name="BMC Genomics">
        <title>Complete genome sequence of Saccharothrix espanaensis DSM 44229T and comparison to the other completely sequenced Pseudonocardiaceae.</title>
        <authorList>
            <person name="Strobel T."/>
            <person name="Al-Dilaimi A."/>
            <person name="Blom J."/>
            <person name="Gessner A."/>
            <person name="Kalinowski J."/>
            <person name="Luzhetska M."/>
            <person name="Puhler A."/>
            <person name="Szczepanowski R."/>
            <person name="Bechthold A."/>
            <person name="Ruckert C."/>
        </authorList>
    </citation>
    <scope>NUCLEOTIDE SEQUENCE [LARGE SCALE GENOMIC DNA]</scope>
    <source>
        <strain evidence="2">ATCC 51144 / DSM 44229 / JCM 9112 / NBRC 15066 / NRRL 15764</strain>
    </source>
</reference>
<dbReference type="HOGENOM" id="CLU_056726_2_0_11"/>
<gene>
    <name evidence="1" type="ordered locus">BN6_54290</name>
</gene>
<dbReference type="InterPro" id="IPR015315">
    <property type="entry name" value="DUF1963"/>
</dbReference>
<dbReference type="KEGG" id="sesp:BN6_54290"/>
<dbReference type="EMBL" id="HE804045">
    <property type="protein sequence ID" value="CCH32688.1"/>
    <property type="molecule type" value="Genomic_DNA"/>
</dbReference>
<dbReference type="STRING" id="1179773.BN6_54290"/>
<accession>K0K7S9</accession>